<accession>A0A317PR38</accession>
<feature type="region of interest" description="Disordered" evidence="1">
    <location>
        <begin position="1"/>
        <end position="20"/>
    </location>
</feature>
<comment type="caution">
    <text evidence="2">The sequence shown here is derived from an EMBL/GenBank/DDBJ whole genome shotgun (WGS) entry which is preliminary data.</text>
</comment>
<evidence type="ECO:0000313" key="2">
    <source>
        <dbReference type="EMBL" id="PWW03951.1"/>
    </source>
</evidence>
<name>A0A317PR38_9HYPH</name>
<reference evidence="2 3" key="1">
    <citation type="submission" date="2018-05" db="EMBL/GenBank/DDBJ databases">
        <title>Genomic Encyclopedia of Type Strains, Phase IV (KMG-IV): sequencing the most valuable type-strain genomes for metagenomic binning, comparative biology and taxonomic classification.</title>
        <authorList>
            <person name="Goeker M."/>
        </authorList>
    </citation>
    <scope>NUCLEOTIDE SEQUENCE [LARGE SCALE GENOMIC DNA]</scope>
    <source>
        <strain evidence="2 3">DSM 16791</strain>
    </source>
</reference>
<organism evidence="2 3">
    <name type="scientific">Hoeflea marina</name>
    <dbReference type="NCBI Taxonomy" id="274592"/>
    <lineage>
        <taxon>Bacteria</taxon>
        <taxon>Pseudomonadati</taxon>
        <taxon>Pseudomonadota</taxon>
        <taxon>Alphaproteobacteria</taxon>
        <taxon>Hyphomicrobiales</taxon>
        <taxon>Rhizobiaceae</taxon>
        <taxon>Hoeflea</taxon>
    </lineage>
</organism>
<sequence length="65" mass="7151">MPVARVVPMTSQSKRPRIPGALKGQFTLPESFFHPLPEAELLAWEGSCSFDAEKGQGETSDFKKS</sequence>
<proteinExistence type="predicted"/>
<keyword evidence="3" id="KW-1185">Reference proteome</keyword>
<evidence type="ECO:0000256" key="1">
    <source>
        <dbReference type="SAM" id="MobiDB-lite"/>
    </source>
</evidence>
<dbReference type="Proteomes" id="UP000246352">
    <property type="component" value="Unassembled WGS sequence"/>
</dbReference>
<dbReference type="AlphaFoldDB" id="A0A317PR38"/>
<protein>
    <submittedName>
        <fullName evidence="2">Uncharacterized protein</fullName>
    </submittedName>
</protein>
<dbReference type="EMBL" id="QGTR01000001">
    <property type="protein sequence ID" value="PWW03951.1"/>
    <property type="molecule type" value="Genomic_DNA"/>
</dbReference>
<gene>
    <name evidence="2" type="ORF">DFR52_101640</name>
</gene>
<evidence type="ECO:0000313" key="3">
    <source>
        <dbReference type="Proteomes" id="UP000246352"/>
    </source>
</evidence>